<dbReference type="AlphaFoldDB" id="A0A2P5F555"/>
<dbReference type="InterPro" id="IPR036396">
    <property type="entry name" value="Cyt_P450_sf"/>
</dbReference>
<proteinExistence type="predicted"/>
<dbReference type="STRING" id="63057.A0A2P5F555"/>
<dbReference type="OrthoDB" id="2789670at2759"/>
<gene>
    <name evidence="1" type="ORF">TorRG33x02_112010</name>
</gene>
<name>A0A2P5F555_TREOI</name>
<dbReference type="GO" id="GO:0016705">
    <property type="term" value="F:oxidoreductase activity, acting on paired donors, with incorporation or reduction of molecular oxygen"/>
    <property type="evidence" value="ECO:0007669"/>
    <property type="project" value="InterPro"/>
</dbReference>
<dbReference type="InterPro" id="IPR001128">
    <property type="entry name" value="Cyt_P450"/>
</dbReference>
<dbReference type="GO" id="GO:0020037">
    <property type="term" value="F:heme binding"/>
    <property type="evidence" value="ECO:0007669"/>
    <property type="project" value="InterPro"/>
</dbReference>
<dbReference type="PANTHER" id="PTHR47951">
    <property type="entry name" value="OS08G0547900 PROTEIN"/>
    <property type="match status" value="1"/>
</dbReference>
<comment type="caution">
    <text evidence="1">The sequence shown here is derived from an EMBL/GenBank/DDBJ whole genome shotgun (WGS) entry which is preliminary data.</text>
</comment>
<dbReference type="GO" id="GO:0005506">
    <property type="term" value="F:iron ion binding"/>
    <property type="evidence" value="ECO:0007669"/>
    <property type="project" value="InterPro"/>
</dbReference>
<dbReference type="EMBL" id="JXTC01000061">
    <property type="protein sequence ID" value="PON92922.1"/>
    <property type="molecule type" value="Genomic_DNA"/>
</dbReference>
<protein>
    <submittedName>
        <fullName evidence="1">Cytochrome P450, E-class, group I</fullName>
    </submittedName>
</protein>
<evidence type="ECO:0000313" key="2">
    <source>
        <dbReference type="Proteomes" id="UP000237000"/>
    </source>
</evidence>
<reference evidence="2" key="1">
    <citation type="submission" date="2016-06" db="EMBL/GenBank/DDBJ databases">
        <title>Parallel loss of symbiosis genes in relatives of nitrogen-fixing non-legume Parasponia.</title>
        <authorList>
            <person name="Van Velzen R."/>
            <person name="Holmer R."/>
            <person name="Bu F."/>
            <person name="Rutten L."/>
            <person name="Van Zeijl A."/>
            <person name="Liu W."/>
            <person name="Santuari L."/>
            <person name="Cao Q."/>
            <person name="Sharma T."/>
            <person name="Shen D."/>
            <person name="Roswanjaya Y."/>
            <person name="Wardhani T."/>
            <person name="Kalhor M.S."/>
            <person name="Jansen J."/>
            <person name="Van den Hoogen J."/>
            <person name="Gungor B."/>
            <person name="Hartog M."/>
            <person name="Hontelez J."/>
            <person name="Verver J."/>
            <person name="Yang W.-C."/>
            <person name="Schijlen E."/>
            <person name="Repin R."/>
            <person name="Schilthuizen M."/>
            <person name="Schranz E."/>
            <person name="Heidstra R."/>
            <person name="Miyata K."/>
            <person name="Fedorova E."/>
            <person name="Kohlen W."/>
            <person name="Bisseling T."/>
            <person name="Smit S."/>
            <person name="Geurts R."/>
        </authorList>
    </citation>
    <scope>NUCLEOTIDE SEQUENCE [LARGE SCALE GENOMIC DNA]</scope>
    <source>
        <strain evidence="2">cv. RG33-2</strain>
    </source>
</reference>
<organism evidence="1 2">
    <name type="scientific">Trema orientale</name>
    <name type="common">Charcoal tree</name>
    <name type="synonym">Celtis orientalis</name>
    <dbReference type="NCBI Taxonomy" id="63057"/>
    <lineage>
        <taxon>Eukaryota</taxon>
        <taxon>Viridiplantae</taxon>
        <taxon>Streptophyta</taxon>
        <taxon>Embryophyta</taxon>
        <taxon>Tracheophyta</taxon>
        <taxon>Spermatophyta</taxon>
        <taxon>Magnoliopsida</taxon>
        <taxon>eudicotyledons</taxon>
        <taxon>Gunneridae</taxon>
        <taxon>Pentapetalae</taxon>
        <taxon>rosids</taxon>
        <taxon>fabids</taxon>
        <taxon>Rosales</taxon>
        <taxon>Cannabaceae</taxon>
        <taxon>Trema</taxon>
    </lineage>
</organism>
<dbReference type="Pfam" id="PF00067">
    <property type="entry name" value="p450"/>
    <property type="match status" value="1"/>
</dbReference>
<dbReference type="PRINTS" id="PR00463">
    <property type="entry name" value="EP450I"/>
</dbReference>
<accession>A0A2P5F555</accession>
<dbReference type="InParanoid" id="A0A2P5F555"/>
<dbReference type="InterPro" id="IPR002401">
    <property type="entry name" value="Cyt_P450_E_grp-I"/>
</dbReference>
<dbReference type="Gene3D" id="1.10.630.10">
    <property type="entry name" value="Cytochrome P450"/>
    <property type="match status" value="2"/>
</dbReference>
<dbReference type="Proteomes" id="UP000237000">
    <property type="component" value="Unassembled WGS sequence"/>
</dbReference>
<dbReference type="PANTHER" id="PTHR47951:SF7">
    <property type="entry name" value="FLAVONOID 3',5'-HYDROXYLASE-LIKE ISOFORM X1"/>
    <property type="match status" value="1"/>
</dbReference>
<dbReference type="GO" id="GO:0004497">
    <property type="term" value="F:monooxygenase activity"/>
    <property type="evidence" value="ECO:0007669"/>
    <property type="project" value="InterPro"/>
</dbReference>
<evidence type="ECO:0000313" key="1">
    <source>
        <dbReference type="EMBL" id="PON92922.1"/>
    </source>
</evidence>
<keyword evidence="2" id="KW-1185">Reference proteome</keyword>
<sequence length="318" mass="36218">MLSNENLDVFYALRRKELKRSVRDVYSKVGTPINVGGLAFLTGGTLDGEKEKRLGAEFRTALSQLISQLGKPNISDFFPALAWLDVQGVERNMKKVSNWMEHIFDFVIAQKRKLCEVDHVRAKEKKYWGKDFMEVLMDYKDHDTGVGNHHMVQRKSHLNKLTYLHAVVKETLRLHPVAPLLLPRSPTKSCTVGGYTIPKGTKVFLNAWAMHRGPQFWANPTEFRPERFLEAHDESKLDYSGNNLSYIPFGAGRRMRAGLVLGERMLMHVLAVLLHLFEWELPSGARLDSEEKLGIVLEKSTPLVVVPVPRLSNLDLCE</sequence>
<dbReference type="SUPFAM" id="SSF48264">
    <property type="entry name" value="Cytochrome P450"/>
    <property type="match status" value="1"/>
</dbReference>